<evidence type="ECO:0000256" key="2">
    <source>
        <dbReference type="SAM" id="MobiDB-lite"/>
    </source>
</evidence>
<dbReference type="PANTHER" id="PTHR31108:SF1">
    <property type="entry name" value="HSAC2 DOMAIN-CONTAINING PROTEIN"/>
    <property type="match status" value="1"/>
</dbReference>
<keyword evidence="5" id="KW-1185">Reference proteome</keyword>
<feature type="non-terminal residue" evidence="4">
    <location>
        <position position="171"/>
    </location>
</feature>
<dbReference type="EMBL" id="SEYY01003999">
    <property type="protein sequence ID" value="KAB7503997.1"/>
    <property type="molecule type" value="Genomic_DNA"/>
</dbReference>
<dbReference type="InterPro" id="IPR022158">
    <property type="entry name" value="Inositol_phosphatase"/>
</dbReference>
<comment type="caution">
    <text evidence="4">The sequence shown here is derived from an EMBL/GenBank/DDBJ whole genome shotgun (WGS) entry which is preliminary data.</text>
</comment>
<evidence type="ECO:0000313" key="4">
    <source>
        <dbReference type="EMBL" id="KAB7503997.1"/>
    </source>
</evidence>
<dbReference type="InterPro" id="IPR034753">
    <property type="entry name" value="hSac2"/>
</dbReference>
<evidence type="ECO:0000259" key="3">
    <source>
        <dbReference type="PROSITE" id="PS51791"/>
    </source>
</evidence>
<feature type="compositionally biased region" description="Basic and acidic residues" evidence="2">
    <location>
        <begin position="96"/>
        <end position="112"/>
    </location>
</feature>
<dbReference type="PROSITE" id="PS51791">
    <property type="entry name" value="HSAC2"/>
    <property type="match status" value="1"/>
</dbReference>
<dbReference type="OrthoDB" id="10012704at2759"/>
<organism evidence="4 5">
    <name type="scientific">Armadillidium nasatum</name>
    <dbReference type="NCBI Taxonomy" id="96803"/>
    <lineage>
        <taxon>Eukaryota</taxon>
        <taxon>Metazoa</taxon>
        <taxon>Ecdysozoa</taxon>
        <taxon>Arthropoda</taxon>
        <taxon>Crustacea</taxon>
        <taxon>Multicrustacea</taxon>
        <taxon>Malacostraca</taxon>
        <taxon>Eumalacostraca</taxon>
        <taxon>Peracarida</taxon>
        <taxon>Isopoda</taxon>
        <taxon>Oniscidea</taxon>
        <taxon>Crinocheta</taxon>
        <taxon>Armadillidiidae</taxon>
        <taxon>Armadillidium</taxon>
    </lineage>
</organism>
<dbReference type="Proteomes" id="UP000326759">
    <property type="component" value="Unassembled WGS sequence"/>
</dbReference>
<feature type="non-terminal residue" evidence="4">
    <location>
        <position position="1"/>
    </location>
</feature>
<evidence type="ECO:0000256" key="1">
    <source>
        <dbReference type="ARBA" id="ARBA00009163"/>
    </source>
</evidence>
<gene>
    <name evidence="4" type="primary">Tprg1l</name>
    <name evidence="4" type="ORF">Anas_06876</name>
</gene>
<dbReference type="Pfam" id="PF12456">
    <property type="entry name" value="hSac2"/>
    <property type="match status" value="1"/>
</dbReference>
<evidence type="ECO:0000313" key="5">
    <source>
        <dbReference type="Proteomes" id="UP000326759"/>
    </source>
</evidence>
<name>A0A5N5TCN8_9CRUS</name>
<proteinExistence type="inferred from homology"/>
<protein>
    <submittedName>
        <fullName evidence="4">Tumor protein p63-regulated 1-like protein</fullName>
    </submittedName>
</protein>
<accession>A0A5N5TCN8</accession>
<dbReference type="PANTHER" id="PTHR31108">
    <property type="entry name" value="TUMOR PROTEIN P63-REGULATED GENE 1-LIKE PROTEIN"/>
    <property type="match status" value="1"/>
</dbReference>
<sequence>INHWDIEKERVVILCDLSLLVIKYDFIALHHVFYTRISLSSLEKLEHGEVTYPSHSLVPRISGIAGGVVTVIRGVIFNRLSSTLSKLSTWRGASSDPKEVSDSEEKPEHEKNFSISTVSFEPRWRNMQGIRITWNANYQLSFSQKWNPFCKDIPFTTFTSHPLYWYSDRNK</sequence>
<feature type="region of interest" description="Disordered" evidence="2">
    <location>
        <begin position="91"/>
        <end position="112"/>
    </location>
</feature>
<dbReference type="InterPro" id="IPR040242">
    <property type="entry name" value="TPRG1-like"/>
</dbReference>
<dbReference type="GO" id="GO:0005737">
    <property type="term" value="C:cytoplasm"/>
    <property type="evidence" value="ECO:0007669"/>
    <property type="project" value="TreeGrafter"/>
</dbReference>
<dbReference type="AlphaFoldDB" id="A0A5N5TCN8"/>
<reference evidence="4 5" key="1">
    <citation type="journal article" date="2019" name="PLoS Biol.">
        <title>Sex chromosomes control vertical transmission of feminizing Wolbachia symbionts in an isopod.</title>
        <authorList>
            <person name="Becking T."/>
            <person name="Chebbi M.A."/>
            <person name="Giraud I."/>
            <person name="Moumen B."/>
            <person name="Laverre T."/>
            <person name="Caubet Y."/>
            <person name="Peccoud J."/>
            <person name="Gilbert C."/>
            <person name="Cordaux R."/>
        </authorList>
    </citation>
    <scope>NUCLEOTIDE SEQUENCE [LARGE SCALE GENOMIC DNA]</scope>
    <source>
        <strain evidence="4">ANa2</strain>
        <tissue evidence="4">Whole body excluding digestive tract and cuticle</tissue>
    </source>
</reference>
<feature type="domain" description="HSac2" evidence="3">
    <location>
        <begin position="1"/>
        <end position="115"/>
    </location>
</feature>
<comment type="similarity">
    <text evidence="1">Belongs to the TPRG1 family.</text>
</comment>